<evidence type="ECO:0000259" key="2">
    <source>
        <dbReference type="Pfam" id="PF12697"/>
    </source>
</evidence>
<dbReference type="InterPro" id="IPR000073">
    <property type="entry name" value="AB_hydrolase_1"/>
</dbReference>
<sequence length="283" mass="29855">MAEPAQLTLELPTHRAAALAWGDPGAPVVVALHGFPDTAWAWREVGPLLAAEGWRVVAPFARGYAPSELPADGCFDVPALMADAVAVHAAVDAGTDAVLVGHDWGAITANGLAAHPDTPYAATVALSVPPIGAMPTPGPAALARQAWRSRYIAFHQLPVLPERTLHQRVPGLWARWSPGFDATDDLAHVRAALDTPARQRAAIETYRGLTRPWRVPAAYRTWARTWTGVPRGPYRYLHGADDGCMGPDLVTGLGEIVAGAGHFVPQERPDAVAAAVRALGSAG</sequence>
<dbReference type="PRINTS" id="PR00412">
    <property type="entry name" value="EPOXHYDRLASE"/>
</dbReference>
<proteinExistence type="predicted"/>
<gene>
    <name evidence="3" type="ORF">J2S59_004021</name>
</gene>
<dbReference type="Pfam" id="PF12697">
    <property type="entry name" value="Abhydrolase_6"/>
    <property type="match status" value="1"/>
</dbReference>
<accession>A0ABT9NUV0</accession>
<dbReference type="PANTHER" id="PTHR43329">
    <property type="entry name" value="EPOXIDE HYDROLASE"/>
    <property type="match status" value="1"/>
</dbReference>
<protein>
    <submittedName>
        <fullName evidence="3">Pimeloyl-ACP methyl ester carboxylesterase</fullName>
    </submittedName>
</protein>
<dbReference type="EMBL" id="JAUSQM010000001">
    <property type="protein sequence ID" value="MDP9824212.1"/>
    <property type="molecule type" value="Genomic_DNA"/>
</dbReference>
<keyword evidence="4" id="KW-1185">Reference proteome</keyword>
<dbReference type="InterPro" id="IPR029058">
    <property type="entry name" value="AB_hydrolase_fold"/>
</dbReference>
<evidence type="ECO:0000313" key="3">
    <source>
        <dbReference type="EMBL" id="MDP9824212.1"/>
    </source>
</evidence>
<reference evidence="3 4" key="1">
    <citation type="submission" date="2023-07" db="EMBL/GenBank/DDBJ databases">
        <title>Sequencing the genomes of 1000 actinobacteria strains.</title>
        <authorList>
            <person name="Klenk H.-P."/>
        </authorList>
    </citation>
    <scope>NUCLEOTIDE SEQUENCE [LARGE SCALE GENOMIC DNA]</scope>
    <source>
        <strain evidence="3 4">GD13</strain>
    </source>
</reference>
<dbReference type="Proteomes" id="UP001240447">
    <property type="component" value="Unassembled WGS sequence"/>
</dbReference>
<name>A0ABT9NUV0_9ACTN</name>
<organism evidence="3 4">
    <name type="scientific">Nocardioides massiliensis</name>
    <dbReference type="NCBI Taxonomy" id="1325935"/>
    <lineage>
        <taxon>Bacteria</taxon>
        <taxon>Bacillati</taxon>
        <taxon>Actinomycetota</taxon>
        <taxon>Actinomycetes</taxon>
        <taxon>Propionibacteriales</taxon>
        <taxon>Nocardioidaceae</taxon>
        <taxon>Nocardioides</taxon>
    </lineage>
</organism>
<evidence type="ECO:0000256" key="1">
    <source>
        <dbReference type="ARBA" id="ARBA00022801"/>
    </source>
</evidence>
<evidence type="ECO:0000313" key="4">
    <source>
        <dbReference type="Proteomes" id="UP001240447"/>
    </source>
</evidence>
<dbReference type="InterPro" id="IPR000639">
    <property type="entry name" value="Epox_hydrolase-like"/>
</dbReference>
<dbReference type="Gene3D" id="3.40.50.1820">
    <property type="entry name" value="alpha/beta hydrolase"/>
    <property type="match status" value="1"/>
</dbReference>
<comment type="caution">
    <text evidence="3">The sequence shown here is derived from an EMBL/GenBank/DDBJ whole genome shotgun (WGS) entry which is preliminary data.</text>
</comment>
<keyword evidence="1" id="KW-0378">Hydrolase</keyword>
<dbReference type="SUPFAM" id="SSF53474">
    <property type="entry name" value="alpha/beta-Hydrolases"/>
    <property type="match status" value="1"/>
</dbReference>
<feature type="domain" description="AB hydrolase-1" evidence="2">
    <location>
        <begin position="29"/>
        <end position="275"/>
    </location>
</feature>
<dbReference type="RefSeq" id="WP_068123324.1">
    <property type="nucleotide sequence ID" value="NZ_CCXJ01000636.1"/>
</dbReference>